<dbReference type="NCBIfam" id="TIGR01726">
    <property type="entry name" value="HEQRo_perm_3TM"/>
    <property type="match status" value="1"/>
</dbReference>
<evidence type="ECO:0000256" key="8">
    <source>
        <dbReference type="ARBA" id="ARBA00023136"/>
    </source>
</evidence>
<dbReference type="SUPFAM" id="SSF161098">
    <property type="entry name" value="MetI-like"/>
    <property type="match status" value="1"/>
</dbReference>
<dbReference type="SUPFAM" id="SSF53850">
    <property type="entry name" value="Periplasmic binding protein-like II"/>
    <property type="match status" value="2"/>
</dbReference>
<dbReference type="CDD" id="cd13619">
    <property type="entry name" value="PBP2_GlnP"/>
    <property type="match status" value="2"/>
</dbReference>
<gene>
    <name evidence="12" type="ORF">RV04_GL000706</name>
</gene>
<dbReference type="GO" id="GO:0006865">
    <property type="term" value="P:amino acid transport"/>
    <property type="evidence" value="ECO:0007669"/>
    <property type="project" value="UniProtKB-KW"/>
</dbReference>
<dbReference type="SMART" id="SM00062">
    <property type="entry name" value="PBPb"/>
    <property type="match status" value="2"/>
</dbReference>
<feature type="transmembrane region" description="Helical" evidence="9">
    <location>
        <begin position="559"/>
        <end position="582"/>
    </location>
</feature>
<sequence>MRKNKLIPFVFFLVASLLTLGFTTKTHAAEKTYKIGTDLTFAPFEFQNSDGEYIGIDVDLLKEIAKDQGFKVDLNPLGFDSSIQGVQSDQLDGMIAGMSITDERKKTFDFSDSYFDSGIQMAVKNDNTDIKDYSDLKGKTVSAKIGTESATFLEDNKDKYGYEVKLYEAADAMYNALSNGNSEAIFDDYPVLGYAVSNGQPFKLVGEPEEGSAYGFAVKKGENQELLKKFNAGLKDLKENGTYDKIVNKYISSGSSDSTSTSQMKKIEPKKDVYVIASDSAFAPFEYKDSDGKYKGIDVDLLTRIAELQGFKIEFKFIGFSSAMQALESGQADGMIAGMTMTDERKANYDFSDPYFQSGIQLAVAKDNKDIKEYKDLKGKTVGAKVGTESADFLEAHKKEYGYTIKSFDAADQLYDALKVGSIDAMMDDYPVIGYAVQQGQDLKTPIKREVGGEYGFAVKKGENPELREMFTEGLKELKRTGEYDKIVDKYIGSGSEEKKDTVDESTITGLLKNNYKSLLEGLWKTIVLALVSFALALVVGVIFGLFRVSPSRPLRLLAGVYIDIIRGIPMMVLAFFIFFGLPGITGIKIPDFAAGIITLTLNASAYIAEIVRGGINAVPVGQMEASRSLGLPYNRTMQKIILPQAVKIMIPSFINQFVISLKDTTIISAIGVVELLQTGKIIVARTTQSSYVYLIIAIMYLILITILTKLANRLDKKVK</sequence>
<feature type="chain" id="PRO_5009880537" evidence="10">
    <location>
        <begin position="29"/>
        <end position="720"/>
    </location>
</feature>
<dbReference type="RefSeq" id="WP_071858657.1">
    <property type="nucleotide sequence ID" value="NZ_JBHSHK010000006.1"/>
</dbReference>
<dbReference type="Gene3D" id="1.10.3720.10">
    <property type="entry name" value="MetI-like"/>
    <property type="match status" value="1"/>
</dbReference>
<keyword evidence="4 9" id="KW-0812">Transmembrane</keyword>
<feature type="transmembrane region" description="Helical" evidence="9">
    <location>
        <begin position="692"/>
        <end position="712"/>
    </location>
</feature>
<keyword evidence="5 10" id="KW-0732">Signal</keyword>
<feature type="signal peptide" evidence="10">
    <location>
        <begin position="1"/>
        <end position="28"/>
    </location>
</feature>
<dbReference type="PANTHER" id="PTHR35936">
    <property type="entry name" value="MEMBRANE-BOUND LYTIC MUREIN TRANSGLYCOSYLASE F"/>
    <property type="match status" value="1"/>
</dbReference>
<dbReference type="InterPro" id="IPR000515">
    <property type="entry name" value="MetI-like"/>
</dbReference>
<dbReference type="PROSITE" id="PS50928">
    <property type="entry name" value="ABC_TM1"/>
    <property type="match status" value="1"/>
</dbReference>
<evidence type="ECO:0000256" key="2">
    <source>
        <dbReference type="ARBA" id="ARBA00022448"/>
    </source>
</evidence>
<comment type="similarity">
    <text evidence="9">Belongs to the binding-protein-dependent transport system permease family.</text>
</comment>
<evidence type="ECO:0000256" key="4">
    <source>
        <dbReference type="ARBA" id="ARBA00022692"/>
    </source>
</evidence>
<proteinExistence type="inferred from homology"/>
<dbReference type="InterPro" id="IPR035906">
    <property type="entry name" value="MetI-like_sf"/>
</dbReference>
<evidence type="ECO:0000256" key="10">
    <source>
        <dbReference type="SAM" id="SignalP"/>
    </source>
</evidence>
<dbReference type="OrthoDB" id="9774451at2"/>
<evidence type="ECO:0000313" key="13">
    <source>
        <dbReference type="Proteomes" id="UP000182077"/>
    </source>
</evidence>
<dbReference type="EMBL" id="JXKQ01000015">
    <property type="protein sequence ID" value="OJG43261.1"/>
    <property type="molecule type" value="Genomic_DNA"/>
</dbReference>
<dbReference type="Proteomes" id="UP000182077">
    <property type="component" value="Unassembled WGS sequence"/>
</dbReference>
<dbReference type="InterPro" id="IPR001638">
    <property type="entry name" value="Solute-binding_3/MltF_N"/>
</dbReference>
<dbReference type="Gene3D" id="3.40.190.10">
    <property type="entry name" value="Periplasmic binding protein-like II"/>
    <property type="match status" value="4"/>
</dbReference>
<dbReference type="Pfam" id="PF00497">
    <property type="entry name" value="SBP_bac_3"/>
    <property type="match status" value="2"/>
</dbReference>
<dbReference type="GO" id="GO:0015276">
    <property type="term" value="F:ligand-gated monoatomic ion channel activity"/>
    <property type="evidence" value="ECO:0007669"/>
    <property type="project" value="InterPro"/>
</dbReference>
<dbReference type="FunFam" id="1.10.3720.10:FF:000033">
    <property type="entry name" value="Polar amino acid ABC transporter permease"/>
    <property type="match status" value="1"/>
</dbReference>
<name>A0A1L8TG12_9ENTE</name>
<protein>
    <submittedName>
        <fullName evidence="12">His/Glu/Gln/Arg/opine family amino ABC transporter, permease, 3-TM region</fullName>
    </submittedName>
</protein>
<evidence type="ECO:0000256" key="5">
    <source>
        <dbReference type="ARBA" id="ARBA00022729"/>
    </source>
</evidence>
<accession>A0A1L8TG12</accession>
<dbReference type="PANTHER" id="PTHR35936:SF38">
    <property type="entry name" value="GLUTAMINE-BINDING PERIPLASMIC PROTEIN"/>
    <property type="match status" value="1"/>
</dbReference>
<comment type="caution">
    <text evidence="12">The sequence shown here is derived from an EMBL/GenBank/DDBJ whole genome shotgun (WGS) entry which is preliminary data.</text>
</comment>
<keyword evidence="7 9" id="KW-1133">Transmembrane helix</keyword>
<keyword evidence="6" id="KW-0029">Amino-acid transport</keyword>
<organism evidence="12 13">
    <name type="scientific">Enterococcus hermanniensis</name>
    <dbReference type="NCBI Taxonomy" id="249189"/>
    <lineage>
        <taxon>Bacteria</taxon>
        <taxon>Bacillati</taxon>
        <taxon>Bacillota</taxon>
        <taxon>Bacilli</taxon>
        <taxon>Lactobacillales</taxon>
        <taxon>Enterococcaceae</taxon>
        <taxon>Enterococcus</taxon>
    </lineage>
</organism>
<evidence type="ECO:0000256" key="7">
    <source>
        <dbReference type="ARBA" id="ARBA00022989"/>
    </source>
</evidence>
<evidence type="ECO:0000256" key="6">
    <source>
        <dbReference type="ARBA" id="ARBA00022970"/>
    </source>
</evidence>
<evidence type="ECO:0000256" key="1">
    <source>
        <dbReference type="ARBA" id="ARBA00004651"/>
    </source>
</evidence>
<keyword evidence="13" id="KW-1185">Reference proteome</keyword>
<dbReference type="SMART" id="SM00079">
    <property type="entry name" value="PBPe"/>
    <property type="match status" value="1"/>
</dbReference>
<dbReference type="GO" id="GO:0043190">
    <property type="term" value="C:ATP-binding cassette (ABC) transporter complex"/>
    <property type="evidence" value="ECO:0007669"/>
    <property type="project" value="InterPro"/>
</dbReference>
<dbReference type="InterPro" id="IPR001320">
    <property type="entry name" value="Iontro_rcpt_C"/>
</dbReference>
<keyword evidence="3" id="KW-1003">Cell membrane</keyword>
<dbReference type="AlphaFoldDB" id="A0A1L8TG12"/>
<reference evidence="12 13" key="1">
    <citation type="submission" date="2014-12" db="EMBL/GenBank/DDBJ databases">
        <title>Draft genome sequences of 29 type strains of Enterococci.</title>
        <authorList>
            <person name="Zhong Z."/>
            <person name="Sun Z."/>
            <person name="Liu W."/>
            <person name="Zhang W."/>
            <person name="Zhang H."/>
        </authorList>
    </citation>
    <scope>NUCLEOTIDE SEQUENCE [LARGE SCALE GENOMIC DNA]</scope>
    <source>
        <strain evidence="12 13">DSM 17122</strain>
    </source>
</reference>
<evidence type="ECO:0000259" key="11">
    <source>
        <dbReference type="PROSITE" id="PS50928"/>
    </source>
</evidence>
<dbReference type="STRING" id="249189.RV04_GL000706"/>
<feature type="transmembrane region" description="Helical" evidence="9">
    <location>
        <begin position="523"/>
        <end position="547"/>
    </location>
</feature>
<keyword evidence="2 9" id="KW-0813">Transport</keyword>
<evidence type="ECO:0000256" key="9">
    <source>
        <dbReference type="RuleBase" id="RU363032"/>
    </source>
</evidence>
<dbReference type="Pfam" id="PF00528">
    <property type="entry name" value="BPD_transp_1"/>
    <property type="match status" value="1"/>
</dbReference>
<evidence type="ECO:0000313" key="12">
    <source>
        <dbReference type="EMBL" id="OJG43261.1"/>
    </source>
</evidence>
<comment type="subcellular location">
    <subcellularLocation>
        <location evidence="1 9">Cell membrane</location>
        <topology evidence="1 9">Multi-pass membrane protein</topology>
    </subcellularLocation>
</comment>
<dbReference type="InterPro" id="IPR010065">
    <property type="entry name" value="AA_ABC_transptr_permease_3TM"/>
</dbReference>
<evidence type="ECO:0000256" key="3">
    <source>
        <dbReference type="ARBA" id="ARBA00022475"/>
    </source>
</evidence>
<feature type="domain" description="ABC transmembrane type-1" evidence="11">
    <location>
        <begin position="523"/>
        <end position="712"/>
    </location>
</feature>
<dbReference type="CDD" id="cd06261">
    <property type="entry name" value="TM_PBP2"/>
    <property type="match status" value="1"/>
</dbReference>
<keyword evidence="8 9" id="KW-0472">Membrane</keyword>